<keyword evidence="3 5" id="KW-0378">Hydrolase</keyword>
<proteinExistence type="inferred from homology"/>
<dbReference type="NCBIfam" id="TIGR00567">
    <property type="entry name" value="3mg"/>
    <property type="match status" value="1"/>
</dbReference>
<dbReference type="HAMAP" id="MF_00527">
    <property type="entry name" value="3MGH"/>
    <property type="match status" value="1"/>
</dbReference>
<dbReference type="Proteomes" id="UP000034889">
    <property type="component" value="Unassembled WGS sequence"/>
</dbReference>
<comment type="similarity">
    <text evidence="1 5">Belongs to the DNA glycosylase MPG family.</text>
</comment>
<dbReference type="NCBIfam" id="NF002003">
    <property type="entry name" value="PRK00802.1-3"/>
    <property type="match status" value="1"/>
</dbReference>
<dbReference type="InterPro" id="IPR003180">
    <property type="entry name" value="MPG"/>
</dbReference>
<evidence type="ECO:0000256" key="2">
    <source>
        <dbReference type="ARBA" id="ARBA00022763"/>
    </source>
</evidence>
<evidence type="ECO:0000256" key="4">
    <source>
        <dbReference type="ARBA" id="ARBA00023204"/>
    </source>
</evidence>
<dbReference type="PATRIC" id="fig|1618657.3.peg.542"/>
<dbReference type="Gene3D" id="3.10.300.10">
    <property type="entry name" value="Methylpurine-DNA glycosylase (MPG)"/>
    <property type="match status" value="1"/>
</dbReference>
<evidence type="ECO:0000256" key="5">
    <source>
        <dbReference type="HAMAP-Rule" id="MF_00527"/>
    </source>
</evidence>
<dbReference type="PANTHER" id="PTHR10429">
    <property type="entry name" value="DNA-3-METHYLADENINE GLYCOSYLASE"/>
    <property type="match status" value="1"/>
</dbReference>
<reference evidence="6 7" key="1">
    <citation type="journal article" date="2015" name="Nature">
        <title>rRNA introns, odd ribosomes, and small enigmatic genomes across a large radiation of phyla.</title>
        <authorList>
            <person name="Brown C.T."/>
            <person name="Hug L.A."/>
            <person name="Thomas B.C."/>
            <person name="Sharon I."/>
            <person name="Castelle C.J."/>
            <person name="Singh A."/>
            <person name="Wilkins M.J."/>
            <person name="Williams K.H."/>
            <person name="Banfield J.F."/>
        </authorList>
    </citation>
    <scope>NUCLEOTIDE SEQUENCE [LARGE SCALE GENOMIC DNA]</scope>
</reference>
<evidence type="ECO:0000256" key="1">
    <source>
        <dbReference type="ARBA" id="ARBA00009232"/>
    </source>
</evidence>
<dbReference type="AlphaFoldDB" id="A0A0G1JZB2"/>
<dbReference type="GO" id="GO:0003905">
    <property type="term" value="F:alkylbase DNA N-glycosylase activity"/>
    <property type="evidence" value="ECO:0007669"/>
    <property type="project" value="InterPro"/>
</dbReference>
<comment type="caution">
    <text evidence="6">The sequence shown here is derived from an EMBL/GenBank/DDBJ whole genome shotgun (WGS) entry which is preliminary data.</text>
</comment>
<dbReference type="EMBL" id="LCJM01000052">
    <property type="protein sequence ID" value="KKT76991.1"/>
    <property type="molecule type" value="Genomic_DNA"/>
</dbReference>
<keyword evidence="4 5" id="KW-0234">DNA repair</keyword>
<dbReference type="FunFam" id="3.10.300.10:FF:000001">
    <property type="entry name" value="Putative 3-methyladenine DNA glycosylase"/>
    <property type="match status" value="1"/>
</dbReference>
<dbReference type="InterPro" id="IPR011034">
    <property type="entry name" value="Formyl_transferase-like_C_sf"/>
</dbReference>
<keyword evidence="2 5" id="KW-0227">DNA damage</keyword>
<sequence>MKPEANKILGLPALEAAPLLLGWTIVRETPEGTIKLRIVETEAYHQGDPASHSFRSMTKRTAPMFGAGGRLYVYFTYGMHHCLNLVVGAKGVGEAVLLRAAEPLEGIEILQKNRGGITSIHNLANGPGKLTQALGIKDTALSGKLLNKSSIYLEPPIKSLNAKDIIASPRIGIREAADMPWRFYLKDSPFVTKHRYNKDSDTS</sequence>
<evidence type="ECO:0000313" key="7">
    <source>
        <dbReference type="Proteomes" id="UP000034889"/>
    </source>
</evidence>
<gene>
    <name evidence="6" type="ORF">UW74_C0052G0005</name>
</gene>
<dbReference type="GO" id="GO:0003677">
    <property type="term" value="F:DNA binding"/>
    <property type="evidence" value="ECO:0007669"/>
    <property type="project" value="InterPro"/>
</dbReference>
<dbReference type="InterPro" id="IPR036995">
    <property type="entry name" value="MPG_sf"/>
</dbReference>
<organism evidence="6 7">
    <name type="scientific">Candidatus Giovannonibacteria bacterium GW2011_GWC2_44_8</name>
    <dbReference type="NCBI Taxonomy" id="1618657"/>
    <lineage>
        <taxon>Bacteria</taxon>
        <taxon>Candidatus Giovannoniibacteriota</taxon>
    </lineage>
</organism>
<protein>
    <recommendedName>
        <fullName evidence="5">Putative 3-methyladenine DNA glycosylase</fullName>
        <ecNumber evidence="5">3.2.2.-</ecNumber>
    </recommendedName>
</protein>
<dbReference type="EC" id="3.2.2.-" evidence="5"/>
<evidence type="ECO:0000313" key="6">
    <source>
        <dbReference type="EMBL" id="KKT76991.1"/>
    </source>
</evidence>
<evidence type="ECO:0000256" key="3">
    <source>
        <dbReference type="ARBA" id="ARBA00022801"/>
    </source>
</evidence>
<accession>A0A0G1JZB2</accession>
<dbReference type="Pfam" id="PF02245">
    <property type="entry name" value="Pur_DNA_glyco"/>
    <property type="match status" value="1"/>
</dbReference>
<dbReference type="GO" id="GO:0006284">
    <property type="term" value="P:base-excision repair"/>
    <property type="evidence" value="ECO:0007669"/>
    <property type="project" value="InterPro"/>
</dbReference>
<dbReference type="CDD" id="cd00540">
    <property type="entry name" value="AAG"/>
    <property type="match status" value="1"/>
</dbReference>
<dbReference type="SUPFAM" id="SSF50486">
    <property type="entry name" value="FMT C-terminal domain-like"/>
    <property type="match status" value="1"/>
</dbReference>
<name>A0A0G1JZB2_9BACT</name>
<dbReference type="PANTHER" id="PTHR10429:SF0">
    <property type="entry name" value="DNA-3-METHYLADENINE GLYCOSYLASE"/>
    <property type="match status" value="1"/>
</dbReference>